<dbReference type="EMBL" id="MFNF01000001">
    <property type="protein sequence ID" value="OGH05125.1"/>
    <property type="molecule type" value="Genomic_DNA"/>
</dbReference>
<dbReference type="CDD" id="cd01994">
    <property type="entry name" value="AANH_PF0828-like"/>
    <property type="match status" value="1"/>
</dbReference>
<protein>
    <recommendedName>
        <fullName evidence="1">Diphthamide synthase domain-containing protein</fullName>
    </recommendedName>
</protein>
<name>A0A1F6H433_9PROT</name>
<sequence>MALWRSVQAGASPKVLVNVLTEGGQRSRSHGLHKSLLQAQAQALGLPMVFKSATWADYEARFTEALGELAYLGIKDMVFGDIDLEDHRVWEEKVCAQAGLTCYLPLYQQNRVALTEEFIAAGFKAVLVAVQAERLSADFLGRVLDSQLVRELAALGVDPCGEEGEYHSLVTDGPLFAQSLVVSPGEKVLKEGYWFLDLKLS</sequence>
<evidence type="ECO:0000313" key="3">
    <source>
        <dbReference type="Proteomes" id="UP000177583"/>
    </source>
</evidence>
<dbReference type="InterPro" id="IPR002761">
    <property type="entry name" value="Diphthami_syn_dom"/>
</dbReference>
<dbReference type="InterPro" id="IPR030662">
    <property type="entry name" value="DPH6/MJ0570"/>
</dbReference>
<dbReference type="SUPFAM" id="SSF52402">
    <property type="entry name" value="Adenine nucleotide alpha hydrolases-like"/>
    <property type="match status" value="1"/>
</dbReference>
<dbReference type="Gene3D" id="3.90.1490.10">
    <property type="entry name" value="putative n-type atp pyrophosphatase, domain 2"/>
    <property type="match status" value="1"/>
</dbReference>
<dbReference type="PANTHER" id="PTHR12196">
    <property type="entry name" value="DOMAIN OF UNKNOWN FUNCTION 71 DUF71 -CONTAINING PROTEIN"/>
    <property type="match status" value="1"/>
</dbReference>
<dbReference type="GO" id="GO:0017178">
    <property type="term" value="F:diphthine-ammonia ligase activity"/>
    <property type="evidence" value="ECO:0007669"/>
    <property type="project" value="TreeGrafter"/>
</dbReference>
<dbReference type="Gene3D" id="3.40.50.620">
    <property type="entry name" value="HUPs"/>
    <property type="match status" value="1"/>
</dbReference>
<dbReference type="PANTHER" id="PTHR12196:SF2">
    <property type="entry name" value="DIPHTHINE--AMMONIA LIGASE"/>
    <property type="match status" value="1"/>
</dbReference>
<dbReference type="NCBIfam" id="TIGR00290">
    <property type="entry name" value="MJ0570_dom"/>
    <property type="match status" value="1"/>
</dbReference>
<dbReference type="AlphaFoldDB" id="A0A1F6H433"/>
<dbReference type="GO" id="GO:0017183">
    <property type="term" value="P:protein histidyl modification to diphthamide"/>
    <property type="evidence" value="ECO:0007669"/>
    <property type="project" value="TreeGrafter"/>
</dbReference>
<comment type="caution">
    <text evidence="2">The sequence shown here is derived from an EMBL/GenBank/DDBJ whole genome shotgun (WGS) entry which is preliminary data.</text>
</comment>
<feature type="domain" description="Diphthamide synthase" evidence="1">
    <location>
        <begin position="1"/>
        <end position="199"/>
    </location>
</feature>
<dbReference type="Proteomes" id="UP000177583">
    <property type="component" value="Unassembled WGS sequence"/>
</dbReference>
<organism evidence="2 3">
    <name type="scientific">Candidatus Lambdaproteobacteria bacterium RIFOXYD2_FULL_56_26</name>
    <dbReference type="NCBI Taxonomy" id="1817773"/>
    <lineage>
        <taxon>Bacteria</taxon>
        <taxon>Pseudomonadati</taxon>
        <taxon>Pseudomonadota</taxon>
        <taxon>Candidatus Lambdaproteobacteria</taxon>
    </lineage>
</organism>
<dbReference type="InterPro" id="IPR014729">
    <property type="entry name" value="Rossmann-like_a/b/a_fold"/>
</dbReference>
<evidence type="ECO:0000313" key="2">
    <source>
        <dbReference type="EMBL" id="OGH05125.1"/>
    </source>
</evidence>
<reference evidence="2 3" key="1">
    <citation type="journal article" date="2016" name="Nat. Commun.">
        <title>Thousands of microbial genomes shed light on interconnected biogeochemical processes in an aquifer system.</title>
        <authorList>
            <person name="Anantharaman K."/>
            <person name="Brown C.T."/>
            <person name="Hug L.A."/>
            <person name="Sharon I."/>
            <person name="Castelle C.J."/>
            <person name="Probst A.J."/>
            <person name="Thomas B.C."/>
            <person name="Singh A."/>
            <person name="Wilkins M.J."/>
            <person name="Karaoz U."/>
            <person name="Brodie E.L."/>
            <person name="Williams K.H."/>
            <person name="Hubbard S.S."/>
            <person name="Banfield J.F."/>
        </authorList>
    </citation>
    <scope>NUCLEOTIDE SEQUENCE [LARGE SCALE GENOMIC DNA]</scope>
</reference>
<proteinExistence type="predicted"/>
<accession>A0A1F6H433</accession>
<evidence type="ECO:0000259" key="1">
    <source>
        <dbReference type="Pfam" id="PF01902"/>
    </source>
</evidence>
<gene>
    <name evidence="2" type="ORF">A2557_08435</name>
</gene>
<dbReference type="Pfam" id="PF01902">
    <property type="entry name" value="Diphthami_syn_2"/>
    <property type="match status" value="1"/>
</dbReference>